<dbReference type="HOGENOM" id="CLU_000445_92_13_4"/>
<dbReference type="PANTHER" id="PTHR45228:SF1">
    <property type="entry name" value="CYCLIC DI-GMP PHOSPHODIESTERASE TM_0186"/>
    <property type="match status" value="1"/>
</dbReference>
<dbReference type="STRING" id="395494.Galf_0772"/>
<dbReference type="Pfam" id="PF13487">
    <property type="entry name" value="HD_5"/>
    <property type="match status" value="1"/>
</dbReference>
<evidence type="ECO:0000259" key="1">
    <source>
        <dbReference type="PROSITE" id="PS51832"/>
    </source>
</evidence>
<dbReference type="InterPro" id="IPR052020">
    <property type="entry name" value="Cyclic_di-GMP/3'3'-cGAMP_PDE"/>
</dbReference>
<dbReference type="AlphaFoldDB" id="D9SDQ1"/>
<dbReference type="InterPro" id="IPR037522">
    <property type="entry name" value="HD_GYP_dom"/>
</dbReference>
<feature type="domain" description="HD-GYP" evidence="1">
    <location>
        <begin position="166"/>
        <end position="375"/>
    </location>
</feature>
<evidence type="ECO:0000313" key="2">
    <source>
        <dbReference type="EMBL" id="ADL54808.1"/>
    </source>
</evidence>
<accession>D9SDQ1</accession>
<dbReference type="SMART" id="SM00471">
    <property type="entry name" value="HDc"/>
    <property type="match status" value="1"/>
</dbReference>
<protein>
    <submittedName>
        <fullName evidence="2">Metal dependent phosphohydrolase</fullName>
    </submittedName>
</protein>
<keyword evidence="3" id="KW-1185">Reference proteome</keyword>
<dbReference type="PANTHER" id="PTHR45228">
    <property type="entry name" value="CYCLIC DI-GMP PHOSPHODIESTERASE TM_0186-RELATED"/>
    <property type="match status" value="1"/>
</dbReference>
<dbReference type="InterPro" id="IPR003607">
    <property type="entry name" value="HD/PDEase_dom"/>
</dbReference>
<evidence type="ECO:0000313" key="3">
    <source>
        <dbReference type="Proteomes" id="UP000001235"/>
    </source>
</evidence>
<dbReference type="SUPFAM" id="SSF55781">
    <property type="entry name" value="GAF domain-like"/>
    <property type="match status" value="1"/>
</dbReference>
<dbReference type="Proteomes" id="UP000001235">
    <property type="component" value="Chromosome"/>
</dbReference>
<dbReference type="PROSITE" id="PS51832">
    <property type="entry name" value="HD_GYP"/>
    <property type="match status" value="1"/>
</dbReference>
<keyword evidence="2" id="KW-0378">Hydrolase</keyword>
<dbReference type="SUPFAM" id="SSF109604">
    <property type="entry name" value="HD-domain/PDEase-like"/>
    <property type="match status" value="1"/>
</dbReference>
<organism evidence="2 3">
    <name type="scientific">Gallionella capsiferriformans (strain ES-2)</name>
    <name type="common">Gallionella ferruginea capsiferriformans (strain ES-2)</name>
    <dbReference type="NCBI Taxonomy" id="395494"/>
    <lineage>
        <taxon>Bacteria</taxon>
        <taxon>Pseudomonadati</taxon>
        <taxon>Pseudomonadota</taxon>
        <taxon>Betaproteobacteria</taxon>
        <taxon>Nitrosomonadales</taxon>
        <taxon>Gallionellaceae</taxon>
        <taxon>Gallionella</taxon>
    </lineage>
</organism>
<dbReference type="eggNOG" id="COG2203">
    <property type="taxonomic scope" value="Bacteria"/>
</dbReference>
<dbReference type="CDD" id="cd00077">
    <property type="entry name" value="HDc"/>
    <property type="match status" value="1"/>
</dbReference>
<dbReference type="OrthoDB" id="9763857at2"/>
<proteinExistence type="predicted"/>
<dbReference type="EMBL" id="CP002159">
    <property type="protein sequence ID" value="ADL54808.1"/>
    <property type="molecule type" value="Genomic_DNA"/>
</dbReference>
<gene>
    <name evidence="2" type="ordered locus">Galf_0772</name>
</gene>
<dbReference type="GO" id="GO:0008081">
    <property type="term" value="F:phosphoric diester hydrolase activity"/>
    <property type="evidence" value="ECO:0007669"/>
    <property type="project" value="UniProtKB-ARBA"/>
</dbReference>
<name>D9SDQ1_GALCS</name>
<reference evidence="2 3" key="1">
    <citation type="submission" date="2010-08" db="EMBL/GenBank/DDBJ databases">
        <title>Complete sequence of Gallionella capsiferriformans ES-2.</title>
        <authorList>
            <consortium name="US DOE Joint Genome Institute"/>
            <person name="Lucas S."/>
            <person name="Copeland A."/>
            <person name="Lapidus A."/>
            <person name="Cheng J.-F."/>
            <person name="Bruce D."/>
            <person name="Goodwin L."/>
            <person name="Pitluck S."/>
            <person name="Chertkov O."/>
            <person name="Davenport K.W."/>
            <person name="Detter J.C."/>
            <person name="Han C."/>
            <person name="Tapia R."/>
            <person name="Land M."/>
            <person name="Hauser L."/>
            <person name="Chang Y.-J."/>
            <person name="Jeffries C."/>
            <person name="Kyrpides N."/>
            <person name="Ivanova N."/>
            <person name="Mikhailova N."/>
            <person name="Shelobolina E.S."/>
            <person name="Picardal F."/>
            <person name="Roden E."/>
            <person name="Emerson D."/>
            <person name="Woyke T."/>
        </authorList>
    </citation>
    <scope>NUCLEOTIDE SEQUENCE [LARGE SCALE GENOMIC DNA]</scope>
    <source>
        <strain evidence="2 3">ES-2</strain>
    </source>
</reference>
<dbReference type="Gene3D" id="3.30.450.40">
    <property type="match status" value="1"/>
</dbReference>
<dbReference type="eggNOG" id="COG3437">
    <property type="taxonomic scope" value="Bacteria"/>
</dbReference>
<dbReference type="InterPro" id="IPR029016">
    <property type="entry name" value="GAF-like_dom_sf"/>
</dbReference>
<sequence length="377" mass="42543">MPLPQLNNPQNIFLESSNSTSDKLRIIHDSLMKNFNDLDRIAVAMYDEKSDMLKTFINSTRQGYPIEKYEFKLSDCYTLNRLAKEGVYRVIDDIPDSIIASSPHSDWLLKQGYYSSFTVPIYDNGHFLGMIFFDSVKSAAFSSKIQRDLLMYSSLINMIISEEISAVRSIVTSAKVAREISNLRDFETGAHLERMARFARIIALELAESHNLSDEFIEHLYLFAPLHDIGKIGIPDKILLKPGKFDEAEITIMKGHVTKGVELVEKILGGFALTHLPDSIILKNIIGCHHEFLDGSGYPHGLRGDEIPIEARIVTASDIYDALTSVRPYKKAWSPDSAIDELTSMVRQGKLDPDCIQAIRKRLPDLVDITSKFAEIK</sequence>
<dbReference type="KEGG" id="gca:Galf_0772"/>
<dbReference type="Gene3D" id="1.10.3210.10">
    <property type="entry name" value="Hypothetical protein af1432"/>
    <property type="match status" value="1"/>
</dbReference>